<dbReference type="EMBL" id="OZ021735">
    <property type="protein sequence ID" value="CAK9309481.1"/>
    <property type="molecule type" value="Genomic_DNA"/>
</dbReference>
<name>A0ABP0XMT6_9ROSI</name>
<feature type="region of interest" description="Disordered" evidence="1">
    <location>
        <begin position="75"/>
        <end position="114"/>
    </location>
</feature>
<sequence>MSADLHPLSRCCSTPPIAQTNLTLLLSPPSWLSSAHSIGSSVCCSWVSFDIRSSLSLPGRSLTRTDADEQMKQLSVTNDNASKLNGERVRKENRPTADRGGSGARTGGGRGYAGSDFTVRHRRCWGYNRQQEAPERSVDAWSEMGEDRRRDYSEEKGEEGCSWMVK</sequence>
<keyword evidence="3" id="KW-1185">Reference proteome</keyword>
<feature type="compositionally biased region" description="Basic and acidic residues" evidence="1">
    <location>
        <begin position="85"/>
        <end position="97"/>
    </location>
</feature>
<feature type="compositionally biased region" description="Basic and acidic residues" evidence="1">
    <location>
        <begin position="145"/>
        <end position="159"/>
    </location>
</feature>
<protein>
    <submittedName>
        <fullName evidence="2">Uncharacterized protein</fullName>
    </submittedName>
</protein>
<dbReference type="Proteomes" id="UP001642487">
    <property type="component" value="Chromosome 1"/>
</dbReference>
<reference evidence="2 3" key="1">
    <citation type="submission" date="2024-03" db="EMBL/GenBank/DDBJ databases">
        <authorList>
            <person name="Gkanogiannis A."/>
            <person name="Becerra Lopez-Lavalle L."/>
        </authorList>
    </citation>
    <scope>NUCLEOTIDE SEQUENCE [LARGE SCALE GENOMIC DNA]</scope>
</reference>
<accession>A0ABP0XMT6</accession>
<evidence type="ECO:0000313" key="2">
    <source>
        <dbReference type="EMBL" id="CAK9309481.1"/>
    </source>
</evidence>
<gene>
    <name evidence="2" type="ORF">CITCOLO1_LOCUS1061</name>
</gene>
<organism evidence="2 3">
    <name type="scientific">Citrullus colocynthis</name>
    <name type="common">colocynth</name>
    <dbReference type="NCBI Taxonomy" id="252529"/>
    <lineage>
        <taxon>Eukaryota</taxon>
        <taxon>Viridiplantae</taxon>
        <taxon>Streptophyta</taxon>
        <taxon>Embryophyta</taxon>
        <taxon>Tracheophyta</taxon>
        <taxon>Spermatophyta</taxon>
        <taxon>Magnoliopsida</taxon>
        <taxon>eudicotyledons</taxon>
        <taxon>Gunneridae</taxon>
        <taxon>Pentapetalae</taxon>
        <taxon>rosids</taxon>
        <taxon>fabids</taxon>
        <taxon>Cucurbitales</taxon>
        <taxon>Cucurbitaceae</taxon>
        <taxon>Benincaseae</taxon>
        <taxon>Citrullus</taxon>
    </lineage>
</organism>
<proteinExistence type="predicted"/>
<feature type="compositionally biased region" description="Gly residues" evidence="1">
    <location>
        <begin position="100"/>
        <end position="112"/>
    </location>
</feature>
<evidence type="ECO:0000313" key="3">
    <source>
        <dbReference type="Proteomes" id="UP001642487"/>
    </source>
</evidence>
<evidence type="ECO:0000256" key="1">
    <source>
        <dbReference type="SAM" id="MobiDB-lite"/>
    </source>
</evidence>
<feature type="region of interest" description="Disordered" evidence="1">
    <location>
        <begin position="128"/>
        <end position="166"/>
    </location>
</feature>